<dbReference type="Proteomes" id="UP000028341">
    <property type="component" value="Unassembled WGS sequence"/>
</dbReference>
<dbReference type="eggNOG" id="ENOG5031N61">
    <property type="taxonomic scope" value="Bacteria"/>
</dbReference>
<evidence type="ECO:0000313" key="4">
    <source>
        <dbReference type="Proteomes" id="UP000028341"/>
    </source>
</evidence>
<evidence type="ECO:0000313" key="3">
    <source>
        <dbReference type="EMBL" id="KES04336.1"/>
    </source>
</evidence>
<sequence>MDTATYVQLAASQQRWGVLAAFIGGMIVAGALIWAVRVGMRYMDQEEPRPKPEEQPRLPDGGAVHEMREMREPDEMPKVERGGSRLMPYELHHSATRTGKDQNRKRWLPGGSGAFGSGGPGHV</sequence>
<feature type="compositionally biased region" description="Gly residues" evidence="1">
    <location>
        <begin position="110"/>
        <end position="123"/>
    </location>
</feature>
<comment type="caution">
    <text evidence="3">The sequence shown here is derived from an EMBL/GenBank/DDBJ whole genome shotgun (WGS) entry which is preliminary data.</text>
</comment>
<evidence type="ECO:0000256" key="1">
    <source>
        <dbReference type="SAM" id="MobiDB-lite"/>
    </source>
</evidence>
<name>A0A081XLB3_STRTO</name>
<dbReference type="OrthoDB" id="4330154at2"/>
<evidence type="ECO:0008006" key="5">
    <source>
        <dbReference type="Google" id="ProtNLM"/>
    </source>
</evidence>
<feature type="region of interest" description="Disordered" evidence="1">
    <location>
        <begin position="45"/>
        <end position="123"/>
    </location>
</feature>
<accession>A0A081XLB3</accession>
<dbReference type="InterPro" id="IPR045513">
    <property type="entry name" value="DUF6479"/>
</dbReference>
<dbReference type="Pfam" id="PF20087">
    <property type="entry name" value="DUF6479"/>
    <property type="match status" value="1"/>
</dbReference>
<dbReference type="EMBL" id="JFCB01000027">
    <property type="protein sequence ID" value="KES04336.1"/>
    <property type="molecule type" value="Genomic_DNA"/>
</dbReference>
<evidence type="ECO:0000256" key="2">
    <source>
        <dbReference type="SAM" id="Phobius"/>
    </source>
</evidence>
<feature type="transmembrane region" description="Helical" evidence="2">
    <location>
        <begin position="16"/>
        <end position="36"/>
    </location>
</feature>
<dbReference type="RefSeq" id="WP_037938123.1">
    <property type="nucleotide sequence ID" value="NZ_JBFADL010000014.1"/>
</dbReference>
<keyword evidence="2" id="KW-1133">Transmembrane helix</keyword>
<dbReference type="AlphaFoldDB" id="A0A081XLB3"/>
<feature type="compositionally biased region" description="Basic and acidic residues" evidence="1">
    <location>
        <begin position="45"/>
        <end position="83"/>
    </location>
</feature>
<keyword evidence="2" id="KW-0812">Transmembrane</keyword>
<proteinExistence type="predicted"/>
<keyword evidence="2" id="KW-0472">Membrane</keyword>
<organism evidence="3 4">
    <name type="scientific">Streptomyces toyocaensis</name>
    <dbReference type="NCBI Taxonomy" id="55952"/>
    <lineage>
        <taxon>Bacteria</taxon>
        <taxon>Bacillati</taxon>
        <taxon>Actinomycetota</taxon>
        <taxon>Actinomycetes</taxon>
        <taxon>Kitasatosporales</taxon>
        <taxon>Streptomycetaceae</taxon>
        <taxon>Streptomyces</taxon>
    </lineage>
</organism>
<reference evidence="3 4" key="1">
    <citation type="submission" date="2014-02" db="EMBL/GenBank/DDBJ databases">
        <title>The genome announcement of Streptomyces toyocaensis NRRL15009.</title>
        <authorList>
            <person name="Hong H.-J."/>
            <person name="Kwun M.J."/>
        </authorList>
    </citation>
    <scope>NUCLEOTIDE SEQUENCE [LARGE SCALE GENOMIC DNA]</scope>
    <source>
        <strain evidence="3 4">NRRL 15009</strain>
    </source>
</reference>
<protein>
    <recommendedName>
        <fullName evidence="5">Secreted protein</fullName>
    </recommendedName>
</protein>
<gene>
    <name evidence="3" type="ORF">BU52_25345</name>
</gene>
<keyword evidence="4" id="KW-1185">Reference proteome</keyword>
<feature type="compositionally biased region" description="Basic and acidic residues" evidence="1">
    <location>
        <begin position="90"/>
        <end position="104"/>
    </location>
</feature>